<evidence type="ECO:0000259" key="2">
    <source>
        <dbReference type="PROSITE" id="PS50090"/>
    </source>
</evidence>
<dbReference type="Proteomes" id="UP000053758">
    <property type="component" value="Unassembled WGS sequence"/>
</dbReference>
<dbReference type="EMBL" id="DF830080">
    <property type="protein sequence ID" value="GAK66432.1"/>
    <property type="molecule type" value="Genomic_DNA"/>
</dbReference>
<proteinExistence type="predicted"/>
<protein>
    <recommendedName>
        <fullName evidence="2">Myb-like domain-containing protein</fullName>
    </recommendedName>
</protein>
<name>A0A081CID6_PSEA2</name>
<feature type="region of interest" description="Disordered" evidence="1">
    <location>
        <begin position="225"/>
        <end position="294"/>
    </location>
</feature>
<reference evidence="3" key="1">
    <citation type="submission" date="2014-07" db="EMBL/GenBank/DDBJ databases">
        <title>Draft genome sequence of the yeast Pseudozyma antarctica JCM 10317 known as a producer of lipase B which used in a wide range of industrial applications.</title>
        <authorList>
            <person name="Morita T."/>
            <person name="Saika A."/>
            <person name="Koike H."/>
        </authorList>
    </citation>
    <scope>NUCLEOTIDE SEQUENCE</scope>
    <source>
        <strain evidence="3">JCM 10317</strain>
    </source>
</reference>
<dbReference type="InterPro" id="IPR001005">
    <property type="entry name" value="SANT/Myb"/>
</dbReference>
<feature type="compositionally biased region" description="Acidic residues" evidence="1">
    <location>
        <begin position="10"/>
        <end position="22"/>
    </location>
</feature>
<feature type="region of interest" description="Disordered" evidence="1">
    <location>
        <begin position="1"/>
        <end position="211"/>
    </location>
</feature>
<evidence type="ECO:0000256" key="1">
    <source>
        <dbReference type="SAM" id="MobiDB-lite"/>
    </source>
</evidence>
<dbReference type="PROSITE" id="PS50090">
    <property type="entry name" value="MYB_LIKE"/>
    <property type="match status" value="1"/>
</dbReference>
<feature type="compositionally biased region" description="Basic residues" evidence="1">
    <location>
        <begin position="282"/>
        <end position="294"/>
    </location>
</feature>
<dbReference type="RefSeq" id="XP_014655268.1">
    <property type="nucleotide sequence ID" value="XM_014799782.1"/>
</dbReference>
<evidence type="ECO:0000313" key="3">
    <source>
        <dbReference type="EMBL" id="GAK66432.1"/>
    </source>
</evidence>
<accession>A0A081CID6</accession>
<feature type="domain" description="Myb-like" evidence="2">
    <location>
        <begin position="287"/>
        <end position="338"/>
    </location>
</feature>
<dbReference type="AlphaFoldDB" id="A0A081CID6"/>
<dbReference type="HOGENOM" id="CLU_801988_0_0_1"/>
<feature type="compositionally biased region" description="Polar residues" evidence="1">
    <location>
        <begin position="70"/>
        <end position="80"/>
    </location>
</feature>
<evidence type="ECO:0000313" key="4">
    <source>
        <dbReference type="Proteomes" id="UP000053758"/>
    </source>
</evidence>
<feature type="compositionally biased region" description="Polar residues" evidence="1">
    <location>
        <begin position="270"/>
        <end position="281"/>
    </location>
</feature>
<feature type="compositionally biased region" description="Polar residues" evidence="1">
    <location>
        <begin position="175"/>
        <end position="185"/>
    </location>
</feature>
<feature type="compositionally biased region" description="Acidic residues" evidence="1">
    <location>
        <begin position="50"/>
        <end position="64"/>
    </location>
</feature>
<sequence length="413" mass="44245">MEDLMRSYCDDESEGFDIEDLVDLAYSDHSSDDEQPMATCPTAPPSREESDQDDESDEDTSSNEDEVRTTQEATSPVEINSDSEDEEVPPSTPRAAAPLVETPPPPAVPIETSKAAVRATAIPGRGTGRGRGRGRGGSTAPATPRNERPSSSFSSPSTSTTSSGGTSASTPASSQDSLPTKSSPASPSPEGMPRKRKRTLSQLTVPAPSDVAANMGDRIVQAIAAAATPVTPEKTYKRKPKPAPAASEPFPQPETPALEAGAKQPEPVGGSTNSPKTTSPKKASRSKPTRKTGHWTREEMMLLFHEVFPRKYDLAWDVVARAVGRDETECSAKVPALISELEDFLMSDKPGGSEFRPAWRVDRPYDGSAPLPRPEADPTSIRPKDGRINTIYRETRARFYGNCSSTFALSRGA</sequence>
<feature type="compositionally biased region" description="Low complexity" evidence="1">
    <location>
        <begin position="150"/>
        <end position="174"/>
    </location>
</feature>
<dbReference type="GeneID" id="26305553"/>
<keyword evidence="4" id="KW-1185">Reference proteome</keyword>
<organism evidence="3">
    <name type="scientific">Pseudozyma antarctica</name>
    <name type="common">Yeast</name>
    <name type="synonym">Candida antarctica</name>
    <dbReference type="NCBI Taxonomy" id="84753"/>
    <lineage>
        <taxon>Eukaryota</taxon>
        <taxon>Fungi</taxon>
        <taxon>Dikarya</taxon>
        <taxon>Basidiomycota</taxon>
        <taxon>Ustilaginomycotina</taxon>
        <taxon>Ustilaginomycetes</taxon>
        <taxon>Ustilaginales</taxon>
        <taxon>Ustilaginaceae</taxon>
        <taxon>Moesziomyces</taxon>
    </lineage>
</organism>
<feature type="region of interest" description="Disordered" evidence="1">
    <location>
        <begin position="355"/>
        <end position="385"/>
    </location>
</feature>
<gene>
    <name evidence="3" type="ORF">PAN0_013d4654</name>
</gene>